<name>A0A176W817_MARPO</name>
<dbReference type="InterPro" id="IPR036537">
    <property type="entry name" value="Adaptor_Cbl_N_dom_sf"/>
</dbReference>
<evidence type="ECO:0000256" key="1">
    <source>
        <dbReference type="SAM" id="Coils"/>
    </source>
</evidence>
<keyword evidence="2" id="KW-0812">Transmembrane</keyword>
<gene>
    <name evidence="3" type="ORF">AXG93_1862s1010</name>
</gene>
<comment type="caution">
    <text evidence="3">The sequence shown here is derived from an EMBL/GenBank/DDBJ whole genome shotgun (WGS) entry which is preliminary data.</text>
</comment>
<dbReference type="EMBL" id="LVLJ01001514">
    <property type="protein sequence ID" value="OAE29144.1"/>
    <property type="molecule type" value="Genomic_DNA"/>
</dbReference>
<organism evidence="3 4">
    <name type="scientific">Marchantia polymorpha subsp. ruderalis</name>
    <dbReference type="NCBI Taxonomy" id="1480154"/>
    <lineage>
        <taxon>Eukaryota</taxon>
        <taxon>Viridiplantae</taxon>
        <taxon>Streptophyta</taxon>
        <taxon>Embryophyta</taxon>
        <taxon>Marchantiophyta</taxon>
        <taxon>Marchantiopsida</taxon>
        <taxon>Marchantiidae</taxon>
        <taxon>Marchantiales</taxon>
        <taxon>Marchantiaceae</taxon>
        <taxon>Marchantia</taxon>
    </lineage>
</organism>
<reference evidence="3" key="1">
    <citation type="submission" date="2016-03" db="EMBL/GenBank/DDBJ databases">
        <title>Mechanisms controlling the formation of the plant cell surface in tip-growing cells are functionally conserved among land plants.</title>
        <authorList>
            <person name="Honkanen S."/>
            <person name="Jones V.A."/>
            <person name="Morieri G."/>
            <person name="Champion C."/>
            <person name="Hetherington A.J."/>
            <person name="Kelly S."/>
            <person name="Saint-Marcoux D."/>
            <person name="Proust H."/>
            <person name="Prescott H."/>
            <person name="Dolan L."/>
        </authorList>
    </citation>
    <scope>NUCLEOTIDE SEQUENCE [LARGE SCALE GENOMIC DNA]</scope>
    <source>
        <tissue evidence="3">Whole gametophyte</tissue>
    </source>
</reference>
<keyword evidence="2" id="KW-1133">Transmembrane helix</keyword>
<keyword evidence="4" id="KW-1185">Reference proteome</keyword>
<protein>
    <submittedName>
        <fullName evidence="3">Uncharacterized protein</fullName>
    </submittedName>
</protein>
<feature type="transmembrane region" description="Helical" evidence="2">
    <location>
        <begin position="184"/>
        <end position="203"/>
    </location>
</feature>
<evidence type="ECO:0000313" key="3">
    <source>
        <dbReference type="EMBL" id="OAE29144.1"/>
    </source>
</evidence>
<dbReference type="GO" id="GO:0007166">
    <property type="term" value="P:cell surface receptor signaling pathway"/>
    <property type="evidence" value="ECO:0007669"/>
    <property type="project" value="InterPro"/>
</dbReference>
<feature type="transmembrane region" description="Helical" evidence="2">
    <location>
        <begin position="140"/>
        <end position="164"/>
    </location>
</feature>
<keyword evidence="2" id="KW-0472">Membrane</keyword>
<sequence>MEVAVAAVTIIGQLETIYMIIDKIVQYQQMVCRYKDTCRDFVNFVKEIETVLRNKASNLKLDQERKFSNDVKRQLDNLEEHLRCAAALLSDLESPLRIAAYTGVAANKISELRGQLMEAVTLLTFHIVCSPSEKQALLNLLLPGFTGTSMLLAIANSIVFTPLLSVRKAFPSFLQLLHLFMPNATHISSLIPIFWISTMLWNSTMLKMVLKSPQVLMLIPILRLGVPLPVLEAVLKWVPPVILTVTTLEVPLTIINLSF</sequence>
<proteinExistence type="predicted"/>
<evidence type="ECO:0000313" key="4">
    <source>
        <dbReference type="Proteomes" id="UP000077202"/>
    </source>
</evidence>
<keyword evidence="1" id="KW-0175">Coiled coil</keyword>
<accession>A0A176W817</accession>
<dbReference type="AlphaFoldDB" id="A0A176W817"/>
<dbReference type="Proteomes" id="UP000077202">
    <property type="component" value="Unassembled WGS sequence"/>
</dbReference>
<dbReference type="Gene3D" id="1.20.930.20">
    <property type="entry name" value="Adaptor protein Cbl, N-terminal domain"/>
    <property type="match status" value="1"/>
</dbReference>
<feature type="coiled-coil region" evidence="1">
    <location>
        <begin position="61"/>
        <end position="88"/>
    </location>
</feature>
<evidence type="ECO:0000256" key="2">
    <source>
        <dbReference type="SAM" id="Phobius"/>
    </source>
</evidence>